<reference evidence="2" key="1">
    <citation type="submission" date="2022-08" db="EMBL/GenBank/DDBJ databases">
        <authorList>
            <consortium name="DOE Joint Genome Institute"/>
            <person name="Min B."/>
            <person name="Riley R."/>
            <person name="Sierra-Patev S."/>
            <person name="Naranjo-Ortiz M."/>
            <person name="Looney B."/>
            <person name="Konkel Z."/>
            <person name="Slot J.C."/>
            <person name="Sakamoto Y."/>
            <person name="Steenwyk J.L."/>
            <person name="Rokas A."/>
            <person name="Carro J."/>
            <person name="Camarero S."/>
            <person name="Ferreira P."/>
            <person name="Molpeceres G."/>
            <person name="Ruiz-Duenas F.J."/>
            <person name="Serrano A."/>
            <person name="Henrissat B."/>
            <person name="Drula E."/>
            <person name="Hughes K.W."/>
            <person name="Mata J.L."/>
            <person name="Ishikawa N.K."/>
            <person name="Vargas-Isla R."/>
            <person name="Ushijima S."/>
            <person name="Smith C.A."/>
            <person name="Ahrendt S."/>
            <person name="Andreopoulos W."/>
            <person name="He G."/>
            <person name="Labutti K."/>
            <person name="Lipzen A."/>
            <person name="Ng V."/>
            <person name="Sandor L."/>
            <person name="Barry K."/>
            <person name="Martinez A.T."/>
            <person name="Xiao Y."/>
            <person name="Gibbons J.G."/>
            <person name="Terashima K."/>
            <person name="Hibbett D.S."/>
            <person name="Grigoriev I.V."/>
        </authorList>
    </citation>
    <scope>NUCLEOTIDE SEQUENCE</scope>
    <source>
        <strain evidence="2">TFB10291</strain>
    </source>
</reference>
<protein>
    <submittedName>
        <fullName evidence="2">Uncharacterized protein</fullName>
    </submittedName>
</protein>
<keyword evidence="1" id="KW-0472">Membrane</keyword>
<feature type="non-terminal residue" evidence="2">
    <location>
        <position position="75"/>
    </location>
</feature>
<organism evidence="2 3">
    <name type="scientific">Lentinula aff. detonsa</name>
    <dbReference type="NCBI Taxonomy" id="2804958"/>
    <lineage>
        <taxon>Eukaryota</taxon>
        <taxon>Fungi</taxon>
        <taxon>Dikarya</taxon>
        <taxon>Basidiomycota</taxon>
        <taxon>Agaricomycotina</taxon>
        <taxon>Agaricomycetes</taxon>
        <taxon>Agaricomycetidae</taxon>
        <taxon>Agaricales</taxon>
        <taxon>Marasmiineae</taxon>
        <taxon>Omphalotaceae</taxon>
        <taxon>Lentinula</taxon>
    </lineage>
</organism>
<evidence type="ECO:0000313" key="2">
    <source>
        <dbReference type="EMBL" id="KAJ3783183.1"/>
    </source>
</evidence>
<name>A0AA38NKJ5_9AGAR</name>
<evidence type="ECO:0000313" key="3">
    <source>
        <dbReference type="Proteomes" id="UP001163798"/>
    </source>
</evidence>
<proteinExistence type="predicted"/>
<keyword evidence="3" id="KW-1185">Reference proteome</keyword>
<dbReference type="EMBL" id="MU793432">
    <property type="protein sequence ID" value="KAJ3783183.1"/>
    <property type="molecule type" value="Genomic_DNA"/>
</dbReference>
<gene>
    <name evidence="2" type="ORF">GGU10DRAFT_233986</name>
</gene>
<sequence length="75" mass="8252">VVACAIFAVSSYDYQSGGHLILWDLSLVLEFPPGTVILILSALLEQCNIIIKLGETQLSITFHSAGLFRWCHNGF</sequence>
<feature type="transmembrane region" description="Helical" evidence="1">
    <location>
        <begin position="20"/>
        <end position="44"/>
    </location>
</feature>
<keyword evidence="1" id="KW-1133">Transmembrane helix</keyword>
<dbReference type="AlphaFoldDB" id="A0AA38NKJ5"/>
<evidence type="ECO:0000256" key="1">
    <source>
        <dbReference type="SAM" id="Phobius"/>
    </source>
</evidence>
<accession>A0AA38NKJ5</accession>
<feature type="non-terminal residue" evidence="2">
    <location>
        <position position="1"/>
    </location>
</feature>
<keyword evidence="1" id="KW-0812">Transmembrane</keyword>
<dbReference type="Proteomes" id="UP001163798">
    <property type="component" value="Unassembled WGS sequence"/>
</dbReference>
<comment type="caution">
    <text evidence="2">The sequence shown here is derived from an EMBL/GenBank/DDBJ whole genome shotgun (WGS) entry which is preliminary data.</text>
</comment>